<dbReference type="InterPro" id="IPR036909">
    <property type="entry name" value="Cyt_c-like_dom_sf"/>
</dbReference>
<keyword evidence="7" id="KW-1133">Transmembrane helix</keyword>
<evidence type="ECO:0000256" key="6">
    <source>
        <dbReference type="PROSITE-ProRule" id="PRU00433"/>
    </source>
</evidence>
<keyword evidence="4" id="KW-0249">Electron transport</keyword>
<evidence type="ECO:0000259" key="8">
    <source>
        <dbReference type="PROSITE" id="PS51007"/>
    </source>
</evidence>
<evidence type="ECO:0000256" key="2">
    <source>
        <dbReference type="ARBA" id="ARBA00022617"/>
    </source>
</evidence>
<dbReference type="PANTHER" id="PTHR33751">
    <property type="entry name" value="CBB3-TYPE CYTOCHROME C OXIDASE SUBUNIT FIXP"/>
    <property type="match status" value="1"/>
</dbReference>
<gene>
    <name evidence="9" type="ORF">NK718_01240</name>
</gene>
<protein>
    <submittedName>
        <fullName evidence="9">Cytochrome c4</fullName>
    </submittedName>
</protein>
<evidence type="ECO:0000313" key="10">
    <source>
        <dbReference type="Proteomes" id="UP001205890"/>
    </source>
</evidence>
<dbReference type="EMBL" id="JANCLU010000001">
    <property type="protein sequence ID" value="MCP8937131.1"/>
    <property type="molecule type" value="Genomic_DNA"/>
</dbReference>
<dbReference type="RefSeq" id="WP_254737769.1">
    <property type="nucleotide sequence ID" value="NZ_JANCLU010000001.1"/>
</dbReference>
<keyword evidence="1" id="KW-0813">Transport</keyword>
<sequence>MSEDSVLSPRNAWFRRAVGVTAGIFVATALGGFVLLPYAQPDLKVAGLWDAICSAAGVVRTPSAQAPAEPDARLTKVVVTSALPATPAPDAIGRGATLAQQCAICHGPTGVSRADSPNLAGQYAAAIYKQLMDFKTGARVNAVMTPFAKDLSERDMQDLASYYAFLPRLPGYHPVQEKPAPRIVINGAPMRGIAPCGSCHGALDNKTGSPWLEGQPAAYVKAQLFAFASGERRNDISQQMRNIARRMTPEEIQLASEWYASQPSTTIHTN</sequence>
<keyword evidence="7" id="KW-0472">Membrane</keyword>
<evidence type="ECO:0000256" key="5">
    <source>
        <dbReference type="ARBA" id="ARBA00023004"/>
    </source>
</evidence>
<evidence type="ECO:0000256" key="1">
    <source>
        <dbReference type="ARBA" id="ARBA00022448"/>
    </source>
</evidence>
<feature type="transmembrane region" description="Helical" evidence="7">
    <location>
        <begin position="20"/>
        <end position="39"/>
    </location>
</feature>
<evidence type="ECO:0000256" key="4">
    <source>
        <dbReference type="ARBA" id="ARBA00022982"/>
    </source>
</evidence>
<organism evidence="9 10">
    <name type="scientific">Alsobacter ponti</name>
    <dbReference type="NCBI Taxonomy" id="2962936"/>
    <lineage>
        <taxon>Bacteria</taxon>
        <taxon>Pseudomonadati</taxon>
        <taxon>Pseudomonadota</taxon>
        <taxon>Alphaproteobacteria</taxon>
        <taxon>Hyphomicrobiales</taxon>
        <taxon>Alsobacteraceae</taxon>
        <taxon>Alsobacter</taxon>
    </lineage>
</organism>
<keyword evidence="2 6" id="KW-0349">Heme</keyword>
<reference evidence="9 10" key="1">
    <citation type="submission" date="2022-07" db="EMBL/GenBank/DDBJ databases">
        <authorList>
            <person name="Li W.-J."/>
            <person name="Deng Q.-Q."/>
        </authorList>
    </citation>
    <scope>NUCLEOTIDE SEQUENCE [LARGE SCALE GENOMIC DNA]</scope>
    <source>
        <strain evidence="9 10">SYSU M60028</strain>
    </source>
</reference>
<dbReference type="PROSITE" id="PS51007">
    <property type="entry name" value="CYTC"/>
    <property type="match status" value="2"/>
</dbReference>
<proteinExistence type="predicted"/>
<dbReference type="InterPro" id="IPR009056">
    <property type="entry name" value="Cyt_c-like_dom"/>
</dbReference>
<keyword evidence="3 6" id="KW-0479">Metal-binding</keyword>
<comment type="caution">
    <text evidence="9">The sequence shown here is derived from an EMBL/GenBank/DDBJ whole genome shotgun (WGS) entry which is preliminary data.</text>
</comment>
<dbReference type="InterPro" id="IPR050597">
    <property type="entry name" value="Cytochrome_c_Oxidase_Subunit"/>
</dbReference>
<feature type="domain" description="Cytochrome c" evidence="8">
    <location>
        <begin position="182"/>
        <end position="263"/>
    </location>
</feature>
<keyword evidence="5 6" id="KW-0408">Iron</keyword>
<evidence type="ECO:0000313" key="9">
    <source>
        <dbReference type="EMBL" id="MCP8937131.1"/>
    </source>
</evidence>
<evidence type="ECO:0000256" key="3">
    <source>
        <dbReference type="ARBA" id="ARBA00022723"/>
    </source>
</evidence>
<dbReference type="PANTHER" id="PTHR33751:SF9">
    <property type="entry name" value="CYTOCHROME C4"/>
    <property type="match status" value="1"/>
</dbReference>
<dbReference type="Pfam" id="PF13442">
    <property type="entry name" value="Cytochrome_CBB3"/>
    <property type="match status" value="1"/>
</dbReference>
<dbReference type="Gene3D" id="1.10.760.10">
    <property type="entry name" value="Cytochrome c-like domain"/>
    <property type="match status" value="2"/>
</dbReference>
<dbReference type="Proteomes" id="UP001205890">
    <property type="component" value="Unassembled WGS sequence"/>
</dbReference>
<accession>A0ABT1L869</accession>
<name>A0ABT1L869_9HYPH</name>
<evidence type="ECO:0000256" key="7">
    <source>
        <dbReference type="SAM" id="Phobius"/>
    </source>
</evidence>
<keyword evidence="10" id="KW-1185">Reference proteome</keyword>
<keyword evidence="7" id="KW-0812">Transmembrane</keyword>
<dbReference type="SUPFAM" id="SSF46626">
    <property type="entry name" value="Cytochrome c"/>
    <property type="match status" value="2"/>
</dbReference>
<feature type="domain" description="Cytochrome c" evidence="8">
    <location>
        <begin position="90"/>
        <end position="167"/>
    </location>
</feature>